<dbReference type="Proteomes" id="UP001597283">
    <property type="component" value="Unassembled WGS sequence"/>
</dbReference>
<evidence type="ECO:0000313" key="2">
    <source>
        <dbReference type="Proteomes" id="UP001597283"/>
    </source>
</evidence>
<comment type="caution">
    <text evidence="1">The sequence shown here is derived from an EMBL/GenBank/DDBJ whole genome shotgun (WGS) entry which is preliminary data.</text>
</comment>
<keyword evidence="2" id="KW-1185">Reference proteome</keyword>
<reference evidence="2" key="1">
    <citation type="journal article" date="2019" name="Int. J. Syst. Evol. Microbiol.">
        <title>The Global Catalogue of Microorganisms (GCM) 10K type strain sequencing project: providing services to taxonomists for standard genome sequencing and annotation.</title>
        <authorList>
            <consortium name="The Broad Institute Genomics Platform"/>
            <consortium name="The Broad Institute Genome Sequencing Center for Infectious Disease"/>
            <person name="Wu L."/>
            <person name="Ma J."/>
        </authorList>
    </citation>
    <scope>NUCLEOTIDE SEQUENCE [LARGE SCALE GENOMIC DNA]</scope>
    <source>
        <strain evidence="2">Q85</strain>
    </source>
</reference>
<gene>
    <name evidence="1" type="ORF">ACFSC3_18560</name>
</gene>
<accession>A0ABW4NLP1</accession>
<sequence>MEPTHPIPASTPPELLAFVKALARDLARKDAERVRAVVRSPDDL</sequence>
<dbReference type="EMBL" id="JBHUFC010000023">
    <property type="protein sequence ID" value="MFD1789560.1"/>
    <property type="molecule type" value="Genomic_DNA"/>
</dbReference>
<organism evidence="1 2">
    <name type="scientific">Sphingomonas floccifaciens</name>
    <dbReference type="NCBI Taxonomy" id="1844115"/>
    <lineage>
        <taxon>Bacteria</taxon>
        <taxon>Pseudomonadati</taxon>
        <taxon>Pseudomonadota</taxon>
        <taxon>Alphaproteobacteria</taxon>
        <taxon>Sphingomonadales</taxon>
        <taxon>Sphingomonadaceae</taxon>
        <taxon>Sphingomonas</taxon>
    </lineage>
</organism>
<name>A0ABW4NLP1_9SPHN</name>
<evidence type="ECO:0000313" key="1">
    <source>
        <dbReference type="EMBL" id="MFD1789560.1"/>
    </source>
</evidence>
<proteinExistence type="predicted"/>
<dbReference type="RefSeq" id="WP_269450473.1">
    <property type="nucleotide sequence ID" value="NZ_JBHUFC010000023.1"/>
</dbReference>
<protein>
    <submittedName>
        <fullName evidence="1">Uncharacterized protein</fullName>
    </submittedName>
</protein>